<comment type="caution">
    <text evidence="1">The sequence shown here is derived from an EMBL/GenBank/DDBJ whole genome shotgun (WGS) entry which is preliminary data.</text>
</comment>
<accession>A0A9P9WU74</accession>
<sequence>MTYSRTSLRRLGQLSSHLARPSSSAATTATGHNVYVSPAVTLSSIPPVPSHVDNLRAAMVSRPENLTYDILSPMPSHLLNIALSDYLPPAALPPSSIQSDGGGHALPEAYHLVHFPLQLPPSLLVPDGTDPYCLPGAPFERRMWAGGRIVWHTPLHTRGQRAVCRERIEDVSIRHYKGDEKIFVDVERRYGDDGFVDGQEAITEIRTLVFLKNQSAEEAKAGAAVTDRRPIRAPKDPSFSHTLTPTPSLLFNYSALSYNAHQIHLNPQYCREVEGHRDLLVHGPLSLTLMLAVVRSQLTITGERIKSIDYRNVAPLYVGEPLTVCVKPASGTAAGTDGKKWNVWVENKDGDLSVKGTVVVGPA</sequence>
<name>A0A9P9WU74_9PEZI</name>
<dbReference type="Gene3D" id="3.10.129.10">
    <property type="entry name" value="Hotdog Thioesterase"/>
    <property type="match status" value="1"/>
</dbReference>
<proteinExistence type="predicted"/>
<dbReference type="GO" id="GO:0005739">
    <property type="term" value="C:mitochondrion"/>
    <property type="evidence" value="ECO:0007669"/>
    <property type="project" value="TreeGrafter"/>
</dbReference>
<dbReference type="EMBL" id="JAFIMR010000004">
    <property type="protein sequence ID" value="KAI1879424.1"/>
    <property type="molecule type" value="Genomic_DNA"/>
</dbReference>
<evidence type="ECO:0000313" key="2">
    <source>
        <dbReference type="Proteomes" id="UP000829685"/>
    </source>
</evidence>
<dbReference type="PANTHER" id="PTHR28152">
    <property type="entry name" value="HYDROXYACYL-THIOESTER DEHYDRATASE TYPE 2, MITOCHONDRIAL"/>
    <property type="match status" value="1"/>
</dbReference>
<dbReference type="PANTHER" id="PTHR28152:SF1">
    <property type="entry name" value="HYDROXYACYL-THIOESTER DEHYDRATASE TYPE 2, MITOCHONDRIAL"/>
    <property type="match status" value="1"/>
</dbReference>
<dbReference type="InterPro" id="IPR052741">
    <property type="entry name" value="Mitochondrial_HTD2"/>
</dbReference>
<dbReference type="OrthoDB" id="3257538at2759"/>
<organism evidence="1 2">
    <name type="scientific">Neoarthrinium moseri</name>
    <dbReference type="NCBI Taxonomy" id="1658444"/>
    <lineage>
        <taxon>Eukaryota</taxon>
        <taxon>Fungi</taxon>
        <taxon>Dikarya</taxon>
        <taxon>Ascomycota</taxon>
        <taxon>Pezizomycotina</taxon>
        <taxon>Sordariomycetes</taxon>
        <taxon>Xylariomycetidae</taxon>
        <taxon>Amphisphaeriales</taxon>
        <taxon>Apiosporaceae</taxon>
        <taxon>Neoarthrinium</taxon>
    </lineage>
</organism>
<keyword evidence="2" id="KW-1185">Reference proteome</keyword>
<dbReference type="InterPro" id="IPR029069">
    <property type="entry name" value="HotDog_dom_sf"/>
</dbReference>
<reference evidence="1" key="1">
    <citation type="submission" date="2021-03" db="EMBL/GenBank/DDBJ databases">
        <title>Revisited historic fungal species revealed as producer of novel bioactive compounds through whole genome sequencing and comparative genomics.</title>
        <authorList>
            <person name="Vignolle G.A."/>
            <person name="Hochenegger N."/>
            <person name="Mach R.L."/>
            <person name="Mach-Aigner A.R."/>
            <person name="Javad Rahimi M."/>
            <person name="Salim K.A."/>
            <person name="Chan C.M."/>
            <person name="Lim L.B.L."/>
            <person name="Cai F."/>
            <person name="Druzhinina I.S."/>
            <person name="U'Ren J.M."/>
            <person name="Derntl C."/>
        </authorList>
    </citation>
    <scope>NUCLEOTIDE SEQUENCE</scope>
    <source>
        <strain evidence="1">TUCIM 5799</strain>
    </source>
</reference>
<dbReference type="Proteomes" id="UP000829685">
    <property type="component" value="Unassembled WGS sequence"/>
</dbReference>
<gene>
    <name evidence="1" type="ORF">JX265_002378</name>
</gene>
<dbReference type="AlphaFoldDB" id="A0A9P9WU74"/>
<dbReference type="SUPFAM" id="SSF54637">
    <property type="entry name" value="Thioesterase/thiol ester dehydrase-isomerase"/>
    <property type="match status" value="1"/>
</dbReference>
<protein>
    <submittedName>
        <fullName evidence="1">Uncharacterized protein</fullName>
    </submittedName>
</protein>
<evidence type="ECO:0000313" key="1">
    <source>
        <dbReference type="EMBL" id="KAI1879424.1"/>
    </source>
</evidence>
<dbReference type="GO" id="GO:0019171">
    <property type="term" value="F:(3R)-hydroxyacyl-[acyl-carrier-protein] dehydratase activity"/>
    <property type="evidence" value="ECO:0007669"/>
    <property type="project" value="TreeGrafter"/>
</dbReference>